<proteinExistence type="inferred from homology"/>
<dbReference type="Pfam" id="PF04065">
    <property type="entry name" value="Not3"/>
    <property type="match status" value="1"/>
</dbReference>
<evidence type="ECO:0000259" key="13">
    <source>
        <dbReference type="Pfam" id="PF04153"/>
    </source>
</evidence>
<feature type="region of interest" description="Disordered" evidence="11">
    <location>
        <begin position="241"/>
        <end position="328"/>
    </location>
</feature>
<comment type="function">
    <text evidence="10">Acts as component of the CCR4-NOT core complex, which in the nucleus seems to be a general transcription factor, and in the cytoplasm the major mRNA deadenylase involved in mRNA turnover. The NOT protein subcomplex negatively regulates the basal and activated transcription of many genes. Preferentially affects TC-type TATA element-dependent transcription. Could directly or indirectly inhibit component(s) of the general transcription machinery.</text>
</comment>
<feature type="domain" description="NOT2/NOT3/NOT5 C-terminal" evidence="13">
    <location>
        <begin position="567"/>
        <end position="654"/>
    </location>
</feature>
<dbReference type="GO" id="GO:0006355">
    <property type="term" value="P:regulation of DNA-templated transcription"/>
    <property type="evidence" value="ECO:0007669"/>
    <property type="project" value="InterPro"/>
</dbReference>
<dbReference type="STRING" id="4909.A0A2U9QY38"/>
<dbReference type="Proteomes" id="UP000249293">
    <property type="component" value="Chromosome 1"/>
</dbReference>
<dbReference type="InterPro" id="IPR038635">
    <property type="entry name" value="CCR4-NOT_su2/3/5_C_sf"/>
</dbReference>
<evidence type="ECO:0000256" key="2">
    <source>
        <dbReference type="ARBA" id="ARBA00004496"/>
    </source>
</evidence>
<keyword evidence="5 10" id="KW-0678">Repressor</keyword>
<keyword evidence="9 10" id="KW-0539">Nucleus</keyword>
<feature type="compositionally biased region" description="Polar residues" evidence="11">
    <location>
        <begin position="246"/>
        <end position="257"/>
    </location>
</feature>
<dbReference type="InterPro" id="IPR007282">
    <property type="entry name" value="NOT2/3/5_C"/>
</dbReference>
<evidence type="ECO:0000313" key="15">
    <source>
        <dbReference type="Proteomes" id="UP000249293"/>
    </source>
</evidence>
<evidence type="ECO:0000256" key="5">
    <source>
        <dbReference type="ARBA" id="ARBA00022491"/>
    </source>
</evidence>
<gene>
    <name evidence="14" type="ORF">C5L36_0A05040</name>
</gene>
<dbReference type="OrthoDB" id="293823at2759"/>
<dbReference type="GO" id="GO:0000289">
    <property type="term" value="P:nuclear-transcribed mRNA poly(A) tail shortening"/>
    <property type="evidence" value="ECO:0007669"/>
    <property type="project" value="UniProtKB-ARBA"/>
</dbReference>
<accession>A0A2U9QY38</accession>
<keyword evidence="15" id="KW-1185">Reference proteome</keyword>
<evidence type="ECO:0000256" key="6">
    <source>
        <dbReference type="ARBA" id="ARBA00022553"/>
    </source>
</evidence>
<keyword evidence="4 10" id="KW-0963">Cytoplasm</keyword>
<comment type="similarity">
    <text evidence="3 10">Belongs to the CNOT2/3/5 family.</text>
</comment>
<evidence type="ECO:0000313" key="14">
    <source>
        <dbReference type="EMBL" id="AWU73907.1"/>
    </source>
</evidence>
<protein>
    <recommendedName>
        <fullName evidence="10">General negative regulator of transcription subunit</fullName>
    </recommendedName>
</protein>
<feature type="compositionally biased region" description="Low complexity" evidence="11">
    <location>
        <begin position="264"/>
        <end position="280"/>
    </location>
</feature>
<evidence type="ECO:0000256" key="3">
    <source>
        <dbReference type="ARBA" id="ARBA00007682"/>
    </source>
</evidence>
<dbReference type="InterPro" id="IPR012270">
    <property type="entry name" value="CCR4-NOT_su3/5"/>
</dbReference>
<dbReference type="PANTHER" id="PTHR23326">
    <property type="entry name" value="CCR4 NOT-RELATED"/>
    <property type="match status" value="1"/>
</dbReference>
<feature type="compositionally biased region" description="Polar residues" evidence="11">
    <location>
        <begin position="290"/>
        <end position="310"/>
    </location>
</feature>
<dbReference type="GO" id="GO:0005634">
    <property type="term" value="C:nucleus"/>
    <property type="evidence" value="ECO:0007669"/>
    <property type="project" value="UniProtKB-SubCell"/>
</dbReference>
<dbReference type="VEuPathDB" id="FungiDB:C5L36_0A05040"/>
<dbReference type="PIRSF" id="PIRSF005290">
    <property type="entry name" value="NOT_su_3_5"/>
    <property type="match status" value="1"/>
</dbReference>
<dbReference type="EMBL" id="CP028773">
    <property type="protein sequence ID" value="AWU73907.1"/>
    <property type="molecule type" value="Genomic_DNA"/>
</dbReference>
<feature type="region of interest" description="Disordered" evidence="11">
    <location>
        <begin position="428"/>
        <end position="455"/>
    </location>
</feature>
<evidence type="ECO:0000256" key="10">
    <source>
        <dbReference type="PIRNR" id="PIRNR005290"/>
    </source>
</evidence>
<reference evidence="14 15" key="1">
    <citation type="submission" date="2018-06" db="EMBL/GenBank/DDBJ databases">
        <title>Population genomics shows no distinction between pathogenic Candida krusei and environmental Pichia kudriavzevii: One species, four names.</title>
        <authorList>
            <person name="Douglass A.P."/>
            <person name="Offei B."/>
            <person name="Braun-Galleani S."/>
            <person name="Coughlan A.Y."/>
            <person name="Martos A."/>
            <person name="Ortiz-Merino R.A."/>
            <person name="Byrne K.P."/>
            <person name="Wolfe K.H."/>
        </authorList>
    </citation>
    <scope>NUCLEOTIDE SEQUENCE [LARGE SCALE GENOMIC DNA]</scope>
    <source>
        <strain evidence="14 15">CBS573</strain>
    </source>
</reference>
<name>A0A2U9QY38_PICKU</name>
<feature type="compositionally biased region" description="Low complexity" evidence="11">
    <location>
        <begin position="435"/>
        <end position="447"/>
    </location>
</feature>
<evidence type="ECO:0000256" key="8">
    <source>
        <dbReference type="ARBA" id="ARBA00023163"/>
    </source>
</evidence>
<keyword evidence="7 10" id="KW-0805">Transcription regulation</keyword>
<evidence type="ECO:0000256" key="1">
    <source>
        <dbReference type="ARBA" id="ARBA00004123"/>
    </source>
</evidence>
<dbReference type="Pfam" id="PF04153">
    <property type="entry name" value="NOT2_3_5_C"/>
    <property type="match status" value="1"/>
</dbReference>
<dbReference type="RefSeq" id="XP_029319384.1">
    <property type="nucleotide sequence ID" value="XM_029463524.1"/>
</dbReference>
<comment type="subcellular location">
    <subcellularLocation>
        <location evidence="2 10">Cytoplasm</location>
    </subcellularLocation>
    <subcellularLocation>
        <location evidence="1 10">Nucleus</location>
    </subcellularLocation>
</comment>
<evidence type="ECO:0000256" key="7">
    <source>
        <dbReference type="ARBA" id="ARBA00023015"/>
    </source>
</evidence>
<keyword evidence="6" id="KW-0597">Phosphoprotein</keyword>
<dbReference type="GO" id="GO:0000932">
    <property type="term" value="C:P-body"/>
    <property type="evidence" value="ECO:0007669"/>
    <property type="project" value="UniProtKB-UniRule"/>
</dbReference>
<dbReference type="KEGG" id="pkz:C5L36_0A05040"/>
<keyword evidence="10" id="KW-0010">Activator</keyword>
<keyword evidence="8 10" id="KW-0804">Transcription</keyword>
<dbReference type="InterPro" id="IPR007207">
    <property type="entry name" value="Not_N"/>
</dbReference>
<evidence type="ECO:0000256" key="11">
    <source>
        <dbReference type="SAM" id="MobiDB-lite"/>
    </source>
</evidence>
<dbReference type="AlphaFoldDB" id="A0A2U9QY38"/>
<dbReference type="Gene3D" id="2.30.30.1020">
    <property type="entry name" value="CCR4-NOT complex subunit 2/3/5, C-terminal domain"/>
    <property type="match status" value="1"/>
</dbReference>
<organism evidence="14 15">
    <name type="scientific">Pichia kudriavzevii</name>
    <name type="common">Yeast</name>
    <name type="synonym">Issatchenkia orientalis</name>
    <dbReference type="NCBI Taxonomy" id="4909"/>
    <lineage>
        <taxon>Eukaryota</taxon>
        <taxon>Fungi</taxon>
        <taxon>Dikarya</taxon>
        <taxon>Ascomycota</taxon>
        <taxon>Saccharomycotina</taxon>
        <taxon>Pichiomycetes</taxon>
        <taxon>Pichiales</taxon>
        <taxon>Pichiaceae</taxon>
        <taxon>Pichia</taxon>
    </lineage>
</organism>
<evidence type="ECO:0000256" key="4">
    <source>
        <dbReference type="ARBA" id="ARBA00022490"/>
    </source>
</evidence>
<evidence type="ECO:0000256" key="9">
    <source>
        <dbReference type="ARBA" id="ARBA00023242"/>
    </source>
</evidence>
<evidence type="ECO:0000259" key="12">
    <source>
        <dbReference type="Pfam" id="PF04065"/>
    </source>
</evidence>
<dbReference type="GO" id="GO:0030015">
    <property type="term" value="C:CCR4-NOT core complex"/>
    <property type="evidence" value="ECO:0007669"/>
    <property type="project" value="UniProtKB-UniRule"/>
</dbReference>
<dbReference type="GeneID" id="40381617"/>
<sequence length="659" mass="72780">MKLLHSPREMDKVFKKIIEGLEIFDTLYERHENVTSSSQKEKLESDLKKEIKKLQRFREQVKNWQAGNEIKDKNSLLEHRRLVEVAMEKYKVVEKGSKTKAYSDQSLAAVDEPKVDNEACEFVRQALETLGQQTESIEAEIERLQPSKKGKRNVQNEEMKKELEELLASHQWHTEKLEIILRLLQNEVLNVDEVMNISEDITYYLDENRAPDFMFDDTIYDDLDLEADQALINDIHLLHEEPSVQPPSSSNSRNDSIPEQGPKSRSSTSNHSGSNSRSNSVQASKPPLVKQSSTSSVGILSSKITNVNNNHDSHENPPVIQSIGTSSNNQATVTTLKPAPVPVTGEIKWSSVVNAVKKKDTSVTPPASKPASMAVPLPTPVNEHMSTMSGSNSVSSPAQTAEAVSIPNSTINSNALNAASVLEALKKQKPKEEVTTNSSTSTTTITSGANSKNNYTSVSSSAIEKATESLNGNAVTSLSAVHASSSSPTTESVSFGFTKSQKLAAATDGFRFLPPGIQSFILSISKSKDVMTSNYNPFQTINHTPNGTFPSGLKGNSLAEIWNKSKTSSELSSLVSTLNFETLFFGYYYGKSNEERDLTLSALKDKGWKKHKSEVNWYLVESVISQGEGWCIGDCLVFNVDSWSTTERKNTKIEMIDFI</sequence>
<feature type="domain" description="CCR4-Not complex component Not N-terminal" evidence="12">
    <location>
        <begin position="8"/>
        <end position="226"/>
    </location>
</feature>
<dbReference type="InterPro" id="IPR040168">
    <property type="entry name" value="Not2/3/5"/>
</dbReference>